<keyword evidence="2" id="KW-1133">Transmembrane helix</keyword>
<keyword evidence="4" id="KW-1185">Reference proteome</keyword>
<evidence type="ECO:0000313" key="4">
    <source>
        <dbReference type="Proteomes" id="UP000198646"/>
    </source>
</evidence>
<evidence type="ECO:0000313" key="3">
    <source>
        <dbReference type="EMBL" id="SDO90512.1"/>
    </source>
</evidence>
<sequence length="443" mass="49784">MNQSIAQAAANLQSHAGRKERKRQEREEALARIEKQRRRKVRAIRAQENSADAAAQPNVLPLPPPPIAAPVPNARLQLRHRLAFVSFVLSVLGSSLLASWYLWERAADRYTSVSGFSVHTEDMSSAIELLGGVANLSGSGAEYEEMLYQFIKSQELVSRIDKTLNLRHLWSTYSTEMDPIFGYHSPGTIEDLTKYWGRMVSVYSDSSSGLISLEVQAFTPEDAQAIATEIFQESSNLIHELSAIAREDSTKHAEESLRLAAQRLKLTRRALSDFRINNQIVSPDSPPQIQTGLLSSLEAEMTETLISLDMLNQTTNNTDPRVRHAERRRQVIADRISQEREKLNYGQSAQRPAGFAKLFGQFESLKVDLEFSEQAYLAARASYDAAVAEARRKSKYLAAHIPPTLSETAALPNRPFLLGMTFITSFTLWTIVMMIVYSLRDRR</sequence>
<keyword evidence="2" id="KW-0812">Transmembrane</keyword>
<comment type="caution">
    <text evidence="3">The sequence shown here is derived from an EMBL/GenBank/DDBJ whole genome shotgun (WGS) entry which is preliminary data.</text>
</comment>
<feature type="region of interest" description="Disordered" evidence="1">
    <location>
        <begin position="1"/>
        <end position="28"/>
    </location>
</feature>
<keyword evidence="2" id="KW-0472">Membrane</keyword>
<gene>
    <name evidence="3" type="ORF">SAMN04488512_10730</name>
</gene>
<feature type="transmembrane region" description="Helical" evidence="2">
    <location>
        <begin position="416"/>
        <end position="439"/>
    </location>
</feature>
<dbReference type="InterPro" id="IPR050445">
    <property type="entry name" value="Bact_polysacc_biosynth/exp"/>
</dbReference>
<dbReference type="EMBL" id="FNJD01000007">
    <property type="protein sequence ID" value="SDO90512.1"/>
    <property type="molecule type" value="Genomic_DNA"/>
</dbReference>
<dbReference type="Proteomes" id="UP000198646">
    <property type="component" value="Unassembled WGS sequence"/>
</dbReference>
<reference evidence="3 4" key="1">
    <citation type="submission" date="2016-10" db="EMBL/GenBank/DDBJ databases">
        <authorList>
            <person name="Varghese N."/>
            <person name="Submissions S."/>
        </authorList>
    </citation>
    <scope>NUCLEOTIDE SEQUENCE [LARGE SCALE GENOMIC DNA]</scope>
    <source>
        <strain evidence="3 4">DSM 17584</strain>
    </source>
</reference>
<accession>A0ABY0S869</accession>
<proteinExistence type="predicted"/>
<dbReference type="PANTHER" id="PTHR32309:SF13">
    <property type="entry name" value="FERRIC ENTEROBACTIN TRANSPORT PROTEIN FEPE"/>
    <property type="match status" value="1"/>
</dbReference>
<dbReference type="RefSeq" id="WP_244148388.1">
    <property type="nucleotide sequence ID" value="NZ_FNJD01000007.1"/>
</dbReference>
<organism evidence="3 4">
    <name type="scientific">Sulfitobacter litoralis</name>
    <dbReference type="NCBI Taxonomy" id="335975"/>
    <lineage>
        <taxon>Bacteria</taxon>
        <taxon>Pseudomonadati</taxon>
        <taxon>Pseudomonadota</taxon>
        <taxon>Alphaproteobacteria</taxon>
        <taxon>Rhodobacterales</taxon>
        <taxon>Roseobacteraceae</taxon>
        <taxon>Sulfitobacter</taxon>
    </lineage>
</organism>
<feature type="transmembrane region" description="Helical" evidence="2">
    <location>
        <begin position="82"/>
        <end position="103"/>
    </location>
</feature>
<name>A0ABY0S869_9RHOB</name>
<evidence type="ECO:0000256" key="2">
    <source>
        <dbReference type="SAM" id="Phobius"/>
    </source>
</evidence>
<protein>
    <submittedName>
        <fullName evidence="3">Capsular polysaccharide transport system permease protein</fullName>
    </submittedName>
</protein>
<evidence type="ECO:0000256" key="1">
    <source>
        <dbReference type="SAM" id="MobiDB-lite"/>
    </source>
</evidence>
<dbReference type="PANTHER" id="PTHR32309">
    <property type="entry name" value="TYROSINE-PROTEIN KINASE"/>
    <property type="match status" value="1"/>
</dbReference>
<feature type="compositionally biased region" description="Polar residues" evidence="1">
    <location>
        <begin position="1"/>
        <end position="14"/>
    </location>
</feature>